<evidence type="ECO:0000313" key="2">
    <source>
        <dbReference type="Proteomes" id="UP000326396"/>
    </source>
</evidence>
<reference evidence="1 2" key="1">
    <citation type="submission" date="2019-05" db="EMBL/GenBank/DDBJ databases">
        <title>Mikania micrantha, genome provides insights into the molecular mechanism of rapid growth.</title>
        <authorList>
            <person name="Liu B."/>
        </authorList>
    </citation>
    <scope>NUCLEOTIDE SEQUENCE [LARGE SCALE GENOMIC DNA]</scope>
    <source>
        <strain evidence="1">NLD-2019</strain>
        <tissue evidence="1">Leaf</tissue>
    </source>
</reference>
<keyword evidence="2" id="KW-1185">Reference proteome</keyword>
<dbReference type="EMBL" id="SZYD01000281">
    <property type="protein sequence ID" value="KAD1976348.1"/>
    <property type="molecule type" value="Genomic_DNA"/>
</dbReference>
<accession>A0A5N6LIS0</accession>
<gene>
    <name evidence="1" type="ORF">E3N88_42080</name>
</gene>
<dbReference type="Proteomes" id="UP000326396">
    <property type="component" value="Unassembled WGS sequence"/>
</dbReference>
<sequence length="78" mass="8834">MVIGGKTGIDVTLRDRRLVVWMLKLAFEFLVHLWGTMGNEGSSGVVAIGNWGNRKWGIEKTGERRVDRRDIVPLILQD</sequence>
<evidence type="ECO:0000313" key="1">
    <source>
        <dbReference type="EMBL" id="KAD1976348.1"/>
    </source>
</evidence>
<dbReference type="AlphaFoldDB" id="A0A5N6LIS0"/>
<protein>
    <submittedName>
        <fullName evidence="1">Uncharacterized protein</fullName>
    </submittedName>
</protein>
<name>A0A5N6LIS0_9ASTR</name>
<proteinExistence type="predicted"/>
<comment type="caution">
    <text evidence="1">The sequence shown here is derived from an EMBL/GenBank/DDBJ whole genome shotgun (WGS) entry which is preliminary data.</text>
</comment>
<organism evidence="1 2">
    <name type="scientific">Mikania micrantha</name>
    <name type="common">bitter vine</name>
    <dbReference type="NCBI Taxonomy" id="192012"/>
    <lineage>
        <taxon>Eukaryota</taxon>
        <taxon>Viridiplantae</taxon>
        <taxon>Streptophyta</taxon>
        <taxon>Embryophyta</taxon>
        <taxon>Tracheophyta</taxon>
        <taxon>Spermatophyta</taxon>
        <taxon>Magnoliopsida</taxon>
        <taxon>eudicotyledons</taxon>
        <taxon>Gunneridae</taxon>
        <taxon>Pentapetalae</taxon>
        <taxon>asterids</taxon>
        <taxon>campanulids</taxon>
        <taxon>Asterales</taxon>
        <taxon>Asteraceae</taxon>
        <taxon>Asteroideae</taxon>
        <taxon>Heliantheae alliance</taxon>
        <taxon>Eupatorieae</taxon>
        <taxon>Mikania</taxon>
    </lineage>
</organism>